<protein>
    <submittedName>
        <fullName evidence="3">Condensation domain-containing protein</fullName>
    </submittedName>
</protein>
<dbReference type="AlphaFoldDB" id="A0AB39NZF6"/>
<sequence>MGRRNRPRTARGRAEHGGVRAGRPARTSVPVTWQQYDLLVDSLAHRGTGHHVEQLTWHWHGPLDTQRFTAAWQSVVDRETVLRAGVVWGTRPRLLFHDRARAEVVRHPAGSVDWPALVEEDRRRGFDLRRPCPLRITLVDLADTDADADTGTDTGADAGAVRVLLTFHHALLDAWSVFILLEEVCRAYLAGGVLPGGERRPDLRDWARWLERQDTAPARDFWAHALPGPTPVVLPLRPGPDTAQRGCGRAEARLSAAEAARLHRWTAAQAMPDSGALQAVWALLLYRAAQTPGAAPVGFGVTVSGRGVALDSVERLLGPMRNHLPVVVRIDPHHRISHLLAMLRDGALERAAYEWVSARQVHEWTARTAREARLLDSLVALESTPRPSSDLHHDLAGAGIRLQPGRARDAQPAFPLALLARHDRDGSLCLALAHDRARVSDADAALLLGHCARLLRRLPATAPAATVHEVLSALGGADLPRGAPPRRTQNTVRLRLRSRGGRAARKRGSSES</sequence>
<reference evidence="3" key="1">
    <citation type="submission" date="2024-07" db="EMBL/GenBank/DDBJ databases">
        <authorList>
            <person name="Yu S.T."/>
        </authorList>
    </citation>
    <scope>NUCLEOTIDE SEQUENCE</scope>
    <source>
        <strain evidence="3">R21</strain>
    </source>
</reference>
<name>A0AB39NZF6_9ACTN</name>
<organism evidence="3">
    <name type="scientific">Streptomyces sp. R21</name>
    <dbReference type="NCBI Taxonomy" id="3238627"/>
    <lineage>
        <taxon>Bacteria</taxon>
        <taxon>Bacillati</taxon>
        <taxon>Actinomycetota</taxon>
        <taxon>Actinomycetes</taxon>
        <taxon>Kitasatosporales</taxon>
        <taxon>Streptomycetaceae</taxon>
        <taxon>Streptomyces</taxon>
    </lineage>
</organism>
<dbReference type="GO" id="GO:0005737">
    <property type="term" value="C:cytoplasm"/>
    <property type="evidence" value="ECO:0007669"/>
    <property type="project" value="TreeGrafter"/>
</dbReference>
<dbReference type="PANTHER" id="PTHR45527">
    <property type="entry name" value="NONRIBOSOMAL PEPTIDE SYNTHETASE"/>
    <property type="match status" value="1"/>
</dbReference>
<feature type="domain" description="Condensation" evidence="2">
    <location>
        <begin position="27"/>
        <end position="458"/>
    </location>
</feature>
<feature type="region of interest" description="Disordered" evidence="1">
    <location>
        <begin position="1"/>
        <end position="25"/>
    </location>
</feature>
<dbReference type="GO" id="GO:0003824">
    <property type="term" value="F:catalytic activity"/>
    <property type="evidence" value="ECO:0007669"/>
    <property type="project" value="InterPro"/>
</dbReference>
<dbReference type="GO" id="GO:0043041">
    <property type="term" value="P:amino acid activation for nonribosomal peptide biosynthetic process"/>
    <property type="evidence" value="ECO:0007669"/>
    <property type="project" value="TreeGrafter"/>
</dbReference>
<dbReference type="EMBL" id="CP163435">
    <property type="protein sequence ID" value="XDQ23444.1"/>
    <property type="molecule type" value="Genomic_DNA"/>
</dbReference>
<dbReference type="Gene3D" id="3.30.559.30">
    <property type="entry name" value="Nonribosomal peptide synthetase, condensation domain"/>
    <property type="match status" value="1"/>
</dbReference>
<dbReference type="SUPFAM" id="SSF52777">
    <property type="entry name" value="CoA-dependent acyltransferases"/>
    <property type="match status" value="2"/>
</dbReference>
<evidence type="ECO:0000259" key="2">
    <source>
        <dbReference type="Pfam" id="PF00668"/>
    </source>
</evidence>
<feature type="compositionally biased region" description="Basic residues" evidence="1">
    <location>
        <begin position="1"/>
        <end position="11"/>
    </location>
</feature>
<dbReference type="PANTHER" id="PTHR45527:SF1">
    <property type="entry name" value="FATTY ACID SYNTHASE"/>
    <property type="match status" value="1"/>
</dbReference>
<gene>
    <name evidence="3" type="ORF">AB5J56_01360</name>
</gene>
<dbReference type="Pfam" id="PF00668">
    <property type="entry name" value="Condensation"/>
    <property type="match status" value="1"/>
</dbReference>
<dbReference type="GO" id="GO:0044550">
    <property type="term" value="P:secondary metabolite biosynthetic process"/>
    <property type="evidence" value="ECO:0007669"/>
    <property type="project" value="TreeGrafter"/>
</dbReference>
<proteinExistence type="predicted"/>
<accession>A0AB39NZF6</accession>
<dbReference type="RefSeq" id="WP_369229172.1">
    <property type="nucleotide sequence ID" value="NZ_CP163435.1"/>
</dbReference>
<dbReference type="GO" id="GO:0031177">
    <property type="term" value="F:phosphopantetheine binding"/>
    <property type="evidence" value="ECO:0007669"/>
    <property type="project" value="TreeGrafter"/>
</dbReference>
<evidence type="ECO:0000313" key="3">
    <source>
        <dbReference type="EMBL" id="XDQ23444.1"/>
    </source>
</evidence>
<evidence type="ECO:0000256" key="1">
    <source>
        <dbReference type="SAM" id="MobiDB-lite"/>
    </source>
</evidence>
<dbReference type="InterPro" id="IPR001242">
    <property type="entry name" value="Condensation_dom"/>
</dbReference>
<dbReference type="InterPro" id="IPR023213">
    <property type="entry name" value="CAT-like_dom_sf"/>
</dbReference>
<dbReference type="Gene3D" id="3.30.559.10">
    <property type="entry name" value="Chloramphenicol acetyltransferase-like domain"/>
    <property type="match status" value="1"/>
</dbReference>
<dbReference type="GO" id="GO:0008610">
    <property type="term" value="P:lipid biosynthetic process"/>
    <property type="evidence" value="ECO:0007669"/>
    <property type="project" value="UniProtKB-ARBA"/>
</dbReference>